<evidence type="ECO:0000256" key="1">
    <source>
        <dbReference type="ARBA" id="ARBA00004412"/>
    </source>
</evidence>
<accession>A0A7R9PJ06</accession>
<dbReference type="GO" id="GO:0005769">
    <property type="term" value="C:early endosome"/>
    <property type="evidence" value="ECO:0007669"/>
    <property type="project" value="UniProtKB-SubCell"/>
</dbReference>
<name>A0A7R9PJ06_TIMGE</name>
<evidence type="ECO:0000256" key="5">
    <source>
        <dbReference type="ARBA" id="ARBA00023329"/>
    </source>
</evidence>
<feature type="region of interest" description="Disordered" evidence="6">
    <location>
        <begin position="95"/>
        <end position="167"/>
    </location>
</feature>
<proteinExistence type="predicted"/>
<comment type="subcellular location">
    <subcellularLocation>
        <location evidence="2">Cytoplasmic vesicle</location>
    </subcellularLocation>
    <subcellularLocation>
        <location evidence="1">Early endosome</location>
    </subcellularLocation>
    <subcellularLocation>
        <location evidence="3">Late endosome</location>
    </subcellularLocation>
</comment>
<keyword evidence="4" id="KW-0967">Endosome</keyword>
<dbReference type="GO" id="GO:0006886">
    <property type="term" value="P:intracellular protein transport"/>
    <property type="evidence" value="ECO:0007669"/>
    <property type="project" value="TreeGrafter"/>
</dbReference>
<feature type="compositionally biased region" description="Polar residues" evidence="6">
    <location>
        <begin position="95"/>
        <end position="105"/>
    </location>
</feature>
<dbReference type="InterPro" id="IPR040057">
    <property type="entry name" value="Spe-39"/>
</dbReference>
<gene>
    <name evidence="7" type="ORF">TGEB3V08_LOCUS2375</name>
</gene>
<organism evidence="7">
    <name type="scientific">Timema genevievae</name>
    <name type="common">Walking stick</name>
    <dbReference type="NCBI Taxonomy" id="629358"/>
    <lineage>
        <taxon>Eukaryota</taxon>
        <taxon>Metazoa</taxon>
        <taxon>Ecdysozoa</taxon>
        <taxon>Arthropoda</taxon>
        <taxon>Hexapoda</taxon>
        <taxon>Insecta</taxon>
        <taxon>Pterygota</taxon>
        <taxon>Neoptera</taxon>
        <taxon>Polyneoptera</taxon>
        <taxon>Phasmatodea</taxon>
        <taxon>Timematodea</taxon>
        <taxon>Timematoidea</taxon>
        <taxon>Timematidae</taxon>
        <taxon>Timema</taxon>
    </lineage>
</organism>
<feature type="compositionally biased region" description="Polar residues" evidence="6">
    <location>
        <begin position="114"/>
        <end position="144"/>
    </location>
</feature>
<reference evidence="7" key="1">
    <citation type="submission" date="2020-11" db="EMBL/GenBank/DDBJ databases">
        <authorList>
            <person name="Tran Van P."/>
        </authorList>
    </citation>
    <scope>NUCLEOTIDE SEQUENCE</scope>
</reference>
<protein>
    <submittedName>
        <fullName evidence="7">Uncharacterized protein</fullName>
    </submittedName>
</protein>
<dbReference type="AlphaFoldDB" id="A0A7R9PJ06"/>
<keyword evidence="5" id="KW-0968">Cytoplasmic vesicle</keyword>
<evidence type="ECO:0000256" key="3">
    <source>
        <dbReference type="ARBA" id="ARBA00004603"/>
    </source>
</evidence>
<evidence type="ECO:0000256" key="4">
    <source>
        <dbReference type="ARBA" id="ARBA00022753"/>
    </source>
</evidence>
<dbReference type="GO" id="GO:0007034">
    <property type="term" value="P:vacuolar transport"/>
    <property type="evidence" value="ECO:0007669"/>
    <property type="project" value="TreeGrafter"/>
</dbReference>
<dbReference type="GO" id="GO:0005770">
    <property type="term" value="C:late endosome"/>
    <property type="evidence" value="ECO:0007669"/>
    <property type="project" value="UniProtKB-SubCell"/>
</dbReference>
<dbReference type="PANTHER" id="PTHR13364">
    <property type="entry name" value="DEFECTIVE SPERMATOGENESIS PROTEIN 39"/>
    <property type="match status" value="1"/>
</dbReference>
<evidence type="ECO:0000256" key="2">
    <source>
        <dbReference type="ARBA" id="ARBA00004541"/>
    </source>
</evidence>
<evidence type="ECO:0000256" key="6">
    <source>
        <dbReference type="SAM" id="MobiDB-lite"/>
    </source>
</evidence>
<dbReference type="EMBL" id="OE839710">
    <property type="protein sequence ID" value="CAD7588296.1"/>
    <property type="molecule type" value="Genomic_DNA"/>
</dbReference>
<sequence>MAFWKEDDEDYWNESDTKSKAKAFNFEEDEVGKDILHTRGCSADTSLKLDLKAPTQTPTVTFRLADTSKCGQVTFRLTDTSKCGQVTFRLTDTSVGKSHSDSLTQAGVGKSHSDSLTQASVGKSHSDSLTQASVGKSHSDSLTQAGVGKSHSDSLTQAGVGKSHSDSLTQASVNRTLTVSMLQTVVQCKCLRWHGTVCIPHVSCLCPSMAANCVVSPGAEQLVLASKCVLGWIVAQLLTARTLSQVGYLGLIIGSFSKGMVLEGPEISIRPLGALISDEALRCIIDAAAGRPRFAKGPVNVEEEVRILRRQFENRWTPPPVDETIKKILLGRPFSLELYRSLALKTELLDAAINMGDGNAILGSTESIRVSGGGGRSPPAFKCQSTESIRVSGGGGRSPPAFKCQVRRSPENVFIVFSAQMKQFQLAVQATHNPQRRIHKLKACLNNHFLAPNKDRQFVENYVKLLEWQISMAGTDAELCKTLVGQSVLGSLSHACRHHWGEPRGTSGSPLTLSSQQGVSARQFQWTVLNVRASLQAWDDIDGLFITKSWLGGQKVKSVVLMERVVEQLHRHKAPYEVLFKYLGLIDNLDKRMAVARRIKCHKAVIDVFVLQRDRQALTHYKASLLAQSEDYFYAENALRATGVTDETVQREMLSNNEMKLDEAIAMAVSSEAAAQHRRVMRPTSATPLANVPVVLSSTAEDVEIEVRISVE</sequence>
<dbReference type="PANTHER" id="PTHR13364:SF6">
    <property type="entry name" value="SPERMATOGENESIS-DEFECTIVE PROTEIN 39 HOMOLOG"/>
    <property type="match status" value="1"/>
</dbReference>
<evidence type="ECO:0000313" key="7">
    <source>
        <dbReference type="EMBL" id="CAD7588296.1"/>
    </source>
</evidence>